<evidence type="ECO:0000256" key="3">
    <source>
        <dbReference type="ARBA" id="ARBA00023002"/>
    </source>
</evidence>
<dbReference type="GO" id="GO:0016491">
    <property type="term" value="F:oxidoreductase activity"/>
    <property type="evidence" value="ECO:0007669"/>
    <property type="project" value="UniProtKB-KW"/>
</dbReference>
<proteinExistence type="predicted"/>
<evidence type="ECO:0000256" key="2">
    <source>
        <dbReference type="ARBA" id="ARBA00022723"/>
    </source>
</evidence>
<dbReference type="InterPro" id="IPR036188">
    <property type="entry name" value="FAD/NAD-bd_sf"/>
</dbReference>
<keyword evidence="3" id="KW-0560">Oxidoreductase</keyword>
<dbReference type="PANTHER" id="PTHR43498">
    <property type="entry name" value="FERREDOXIN:COB-COM HETERODISULFIDE REDUCTASE SUBUNIT A"/>
    <property type="match status" value="1"/>
</dbReference>
<evidence type="ECO:0000256" key="4">
    <source>
        <dbReference type="ARBA" id="ARBA00023004"/>
    </source>
</evidence>
<dbReference type="Proteomes" id="UP000192569">
    <property type="component" value="Chromosome I"/>
</dbReference>
<keyword evidence="2" id="KW-0479">Metal-binding</keyword>
<evidence type="ECO:0000256" key="1">
    <source>
        <dbReference type="ARBA" id="ARBA00022485"/>
    </source>
</evidence>
<dbReference type="STRING" id="698762.SAMN00808754_0241"/>
<accession>A0A1W1VAE9</accession>
<dbReference type="Pfam" id="PF12831">
    <property type="entry name" value="FAD_oxidored"/>
    <property type="match status" value="2"/>
</dbReference>
<dbReference type="PANTHER" id="PTHR43498:SF1">
    <property type="entry name" value="COB--COM HETERODISULFIDE REDUCTASE IRON-SULFUR SUBUNIT A"/>
    <property type="match status" value="1"/>
</dbReference>
<dbReference type="AlphaFoldDB" id="A0A1W1VAE9"/>
<sequence>MLLVLGFILSAKLVWPATRLLYEIKRAEHVDIVIYGGGLAACAAAWKAASFASDKRVALVVPYIARQYGGLATVGGQNFWDVRYWSRDGRLPQGGSFAHWFYHTGPFYSPAELAKLIAKELEKLPNLVTLWGLDITAVYADAKGERLRALALRSLERGPEGYVHWKGKEKLLKAKQFIDASEDGRLSFLSGSGVTVGRADWPAVLLPEVEDPLGTSASRWKEEAAGYLLPEKLGFPRNWIELFTKDAVGRVFRERILQLGGYQELSPSISPGKTNRVARQQAATLMFKVKGVRPGLYKDMVFIRSPQGVWGAYGGLRTYRENPVVTHFNKTYGPQGFALKPLNAAQDGRDSPEWWVNSLLIFNVDGRAHFRDRGSSRYPLDKLPGTLETDEAWVAARQLLLKPDFIHALRQFPGFEEADLVKDSTGQPVTGDILYLRETVHQLRRGGGVGKEAGDGDYAVTALEVYLAGRGPGEGADADNYVNRIGLGFYWLDINGYRFEDLQGEDGAFRWPVISYLRPDFGQSLPGSTARPENPVYLPFEAILSPRFSNLLVPGVAASISSLAWAELRVLPNQAVLGDAAGVAAAYAVEQGIDPATWGPGEIDEIRRILVEKYGARVDKEFL</sequence>
<evidence type="ECO:0000256" key="5">
    <source>
        <dbReference type="ARBA" id="ARBA00023014"/>
    </source>
</evidence>
<dbReference type="GO" id="GO:0046872">
    <property type="term" value="F:metal ion binding"/>
    <property type="evidence" value="ECO:0007669"/>
    <property type="project" value="UniProtKB-KW"/>
</dbReference>
<evidence type="ECO:0000313" key="7">
    <source>
        <dbReference type="Proteomes" id="UP000192569"/>
    </source>
</evidence>
<organism evidence="6 7">
    <name type="scientific">Thermanaeromonas toyohensis ToBE</name>
    <dbReference type="NCBI Taxonomy" id="698762"/>
    <lineage>
        <taxon>Bacteria</taxon>
        <taxon>Bacillati</taxon>
        <taxon>Bacillota</taxon>
        <taxon>Clostridia</taxon>
        <taxon>Neomoorellales</taxon>
        <taxon>Neomoorellaceae</taxon>
        <taxon>Thermanaeromonas</taxon>
    </lineage>
</organism>
<gene>
    <name evidence="6" type="ORF">SAMN00808754_0241</name>
</gene>
<reference evidence="6 7" key="1">
    <citation type="submission" date="2017-04" db="EMBL/GenBank/DDBJ databases">
        <authorList>
            <person name="Afonso C.L."/>
            <person name="Miller P.J."/>
            <person name="Scott M.A."/>
            <person name="Spackman E."/>
            <person name="Goraichik I."/>
            <person name="Dimitrov K.M."/>
            <person name="Suarez D.L."/>
            <person name="Swayne D.E."/>
        </authorList>
    </citation>
    <scope>NUCLEOTIDE SEQUENCE [LARGE SCALE GENOMIC DNA]</scope>
    <source>
        <strain evidence="6 7">ToBE</strain>
    </source>
</reference>
<dbReference type="EMBL" id="LT838272">
    <property type="protein sequence ID" value="SMB90021.1"/>
    <property type="molecule type" value="Genomic_DNA"/>
</dbReference>
<dbReference type="InterPro" id="IPR039650">
    <property type="entry name" value="HdrA-like"/>
</dbReference>
<dbReference type="RefSeq" id="WP_084663255.1">
    <property type="nucleotide sequence ID" value="NZ_LT838272.1"/>
</dbReference>
<keyword evidence="5" id="KW-0411">Iron-sulfur</keyword>
<protein>
    <submittedName>
        <fullName evidence="6">FAD dependent oxidoreductase</fullName>
    </submittedName>
</protein>
<evidence type="ECO:0000313" key="6">
    <source>
        <dbReference type="EMBL" id="SMB90021.1"/>
    </source>
</evidence>
<keyword evidence="1" id="KW-0004">4Fe-4S</keyword>
<name>A0A1W1VAE9_9FIRM</name>
<dbReference type="GO" id="GO:0051539">
    <property type="term" value="F:4 iron, 4 sulfur cluster binding"/>
    <property type="evidence" value="ECO:0007669"/>
    <property type="project" value="UniProtKB-KW"/>
</dbReference>
<keyword evidence="7" id="KW-1185">Reference proteome</keyword>
<dbReference type="SUPFAM" id="SSF51905">
    <property type="entry name" value="FAD/NAD(P)-binding domain"/>
    <property type="match status" value="1"/>
</dbReference>
<keyword evidence="4" id="KW-0408">Iron</keyword>